<evidence type="ECO:0000256" key="4">
    <source>
        <dbReference type="ARBA" id="ARBA00007502"/>
    </source>
</evidence>
<dbReference type="CDD" id="cd18892">
    <property type="entry name" value="TET"/>
    <property type="match status" value="1"/>
</dbReference>
<comment type="catalytic activity">
    <reaction evidence="12">
        <text>a 5-formyl-2'-deoxycytidine in DNA + 2-oxoglutarate + O2 = a 5-carboxyl-2'-deoxycytidine in DNA + succinate + CO2 + H(+)</text>
        <dbReference type="Rhea" id="RHEA:53832"/>
        <dbReference type="Rhea" id="RHEA-COMP:13656"/>
        <dbReference type="Rhea" id="RHEA-COMP:13657"/>
        <dbReference type="ChEBI" id="CHEBI:15378"/>
        <dbReference type="ChEBI" id="CHEBI:15379"/>
        <dbReference type="ChEBI" id="CHEBI:16526"/>
        <dbReference type="ChEBI" id="CHEBI:16810"/>
        <dbReference type="ChEBI" id="CHEBI:30031"/>
        <dbReference type="ChEBI" id="CHEBI:137731"/>
        <dbReference type="ChEBI" id="CHEBI:137732"/>
        <dbReference type="EC" id="1.14.11.80"/>
    </reaction>
</comment>
<dbReference type="SMART" id="SM01333">
    <property type="entry name" value="Tet_JBP"/>
    <property type="match status" value="1"/>
</dbReference>
<dbReference type="GeneID" id="106458609"/>
<evidence type="ECO:0000256" key="9">
    <source>
        <dbReference type="ARBA" id="ARBA00023002"/>
    </source>
</evidence>
<comment type="subcellular location">
    <subcellularLocation>
        <location evidence="3">Chromosome</location>
    </subcellularLocation>
</comment>
<feature type="compositionally biased region" description="Polar residues" evidence="14">
    <location>
        <begin position="2701"/>
        <end position="2734"/>
    </location>
</feature>
<dbReference type="PANTHER" id="PTHR23358">
    <property type="entry name" value="METHYLCYTOSINE DIOXYGENASE TET"/>
    <property type="match status" value="1"/>
</dbReference>
<evidence type="ECO:0000313" key="17">
    <source>
        <dbReference type="RefSeq" id="XP_022240586.1"/>
    </source>
</evidence>
<comment type="cofactor">
    <cofactor evidence="1">
        <name>Zn(2+)</name>
        <dbReference type="ChEBI" id="CHEBI:29105"/>
    </cofactor>
</comment>
<feature type="compositionally biased region" description="Basic residues" evidence="14">
    <location>
        <begin position="743"/>
        <end position="753"/>
    </location>
</feature>
<feature type="compositionally biased region" description="Polar residues" evidence="14">
    <location>
        <begin position="1508"/>
        <end position="1528"/>
    </location>
</feature>
<feature type="region of interest" description="Disordered" evidence="14">
    <location>
        <begin position="2222"/>
        <end position="2250"/>
    </location>
</feature>
<feature type="region of interest" description="Disordered" evidence="14">
    <location>
        <begin position="2684"/>
        <end position="2734"/>
    </location>
</feature>
<feature type="region of interest" description="Disordered" evidence="14">
    <location>
        <begin position="2744"/>
        <end position="2763"/>
    </location>
</feature>
<comment type="similarity">
    <text evidence="4">Belongs to the TET family.</text>
</comment>
<protein>
    <recommendedName>
        <fullName evidence="11">methylcytosine dioxygenase</fullName>
        <ecNumber evidence="11">1.14.11.80</ecNumber>
    </recommendedName>
</protein>
<name>A0ABM1SAD1_LIMPO</name>
<organism evidence="16 17">
    <name type="scientific">Limulus polyphemus</name>
    <name type="common">Atlantic horseshoe crab</name>
    <dbReference type="NCBI Taxonomy" id="6850"/>
    <lineage>
        <taxon>Eukaryota</taxon>
        <taxon>Metazoa</taxon>
        <taxon>Ecdysozoa</taxon>
        <taxon>Arthropoda</taxon>
        <taxon>Chelicerata</taxon>
        <taxon>Merostomata</taxon>
        <taxon>Xiphosura</taxon>
        <taxon>Limulidae</taxon>
        <taxon>Limulus</taxon>
    </lineage>
</organism>
<feature type="compositionally biased region" description="Polar residues" evidence="14">
    <location>
        <begin position="2746"/>
        <end position="2763"/>
    </location>
</feature>
<evidence type="ECO:0000256" key="5">
    <source>
        <dbReference type="ARBA" id="ARBA00022454"/>
    </source>
</evidence>
<reference evidence="17" key="1">
    <citation type="submission" date="2025-08" db="UniProtKB">
        <authorList>
            <consortium name="RefSeq"/>
        </authorList>
    </citation>
    <scope>IDENTIFICATION</scope>
    <source>
        <tissue evidence="17">Muscle</tissue>
    </source>
</reference>
<accession>A0ABM1SAD1</accession>
<evidence type="ECO:0000256" key="1">
    <source>
        <dbReference type="ARBA" id="ARBA00001947"/>
    </source>
</evidence>
<keyword evidence="8" id="KW-0223">Dioxygenase</keyword>
<keyword evidence="6" id="KW-0479">Metal-binding</keyword>
<dbReference type="EC" id="1.14.11.80" evidence="11"/>
<evidence type="ECO:0000256" key="7">
    <source>
        <dbReference type="ARBA" id="ARBA00022833"/>
    </source>
</evidence>
<evidence type="ECO:0000256" key="10">
    <source>
        <dbReference type="ARBA" id="ARBA00023004"/>
    </source>
</evidence>
<feature type="region of interest" description="Disordered" evidence="14">
    <location>
        <begin position="1867"/>
        <end position="1891"/>
    </location>
</feature>
<evidence type="ECO:0000259" key="15">
    <source>
        <dbReference type="SMART" id="SM01333"/>
    </source>
</evidence>
<evidence type="ECO:0000256" key="12">
    <source>
        <dbReference type="ARBA" id="ARBA00047840"/>
    </source>
</evidence>
<feature type="region of interest" description="Disordered" evidence="14">
    <location>
        <begin position="1497"/>
        <end position="1539"/>
    </location>
</feature>
<feature type="domain" description="Methylcytosine dioxygenase TET1-3 oxygenase" evidence="15">
    <location>
        <begin position="553"/>
        <end position="2898"/>
    </location>
</feature>
<keyword evidence="7" id="KW-0862">Zinc</keyword>
<gene>
    <name evidence="17" type="primary">LOC106458609</name>
</gene>
<evidence type="ECO:0000256" key="3">
    <source>
        <dbReference type="ARBA" id="ARBA00004286"/>
    </source>
</evidence>
<keyword evidence="16" id="KW-1185">Reference proteome</keyword>
<dbReference type="RefSeq" id="XP_022240586.1">
    <property type="nucleotide sequence ID" value="XM_022384878.1"/>
</dbReference>
<evidence type="ECO:0000313" key="16">
    <source>
        <dbReference type="Proteomes" id="UP000694941"/>
    </source>
</evidence>
<dbReference type="PANTHER" id="PTHR23358:SF6">
    <property type="entry name" value="METHYLCYTOSINE DIOXYGENASE TET"/>
    <property type="match status" value="1"/>
</dbReference>
<evidence type="ECO:0000256" key="13">
    <source>
        <dbReference type="ARBA" id="ARBA00049431"/>
    </source>
</evidence>
<keyword evidence="5" id="KW-0158">Chromosome</keyword>
<dbReference type="Pfam" id="PF12851">
    <property type="entry name" value="Tet_JBP"/>
    <property type="match status" value="2"/>
</dbReference>
<feature type="region of interest" description="Disordered" evidence="14">
    <location>
        <begin position="725"/>
        <end position="753"/>
    </location>
</feature>
<evidence type="ECO:0000256" key="14">
    <source>
        <dbReference type="SAM" id="MobiDB-lite"/>
    </source>
</evidence>
<evidence type="ECO:0000256" key="8">
    <source>
        <dbReference type="ARBA" id="ARBA00022964"/>
    </source>
</evidence>
<keyword evidence="9" id="KW-0560">Oxidoreductase</keyword>
<keyword evidence="10" id="KW-0408">Iron</keyword>
<dbReference type="InterPro" id="IPR046942">
    <property type="entry name" value="TET_oxygenase"/>
</dbReference>
<dbReference type="InterPro" id="IPR024779">
    <property type="entry name" value="2OGFeDO_JBP1/TET_oxygenase_dom"/>
</dbReference>
<proteinExistence type="inferred from homology"/>
<feature type="compositionally biased region" description="Low complexity" evidence="14">
    <location>
        <begin position="2236"/>
        <end position="2246"/>
    </location>
</feature>
<comment type="cofactor">
    <cofactor evidence="2">
        <name>Fe(2+)</name>
        <dbReference type="ChEBI" id="CHEBI:29033"/>
    </cofactor>
</comment>
<dbReference type="InterPro" id="IPR040175">
    <property type="entry name" value="TET1/2/3"/>
</dbReference>
<sequence length="2989" mass="335238">MDLCDNQAPFSSNSDAENNLIDLEPDVLGQKISCMMSLQNSSSHIVGTACIQECESVKHWQSGYEEQLNENEKRLVSKANNKDESHLSQIMSPLGIQKYYQNLGNYVFCSSSGSSKIAVSESQMITMNGFCSSWKKKNLFNRCVQPSRFPFDQSEQLVDLSFSAESLSLQFSSNSMYTSRSTDSPMPSLTNSRTALGPSVSLLLKNQDRRKFLEYAPINSASNCSSNETRKEYNVKNILESQPFVFSTAMPLNTNNSNTLNLPTSSLQVLYSSSLVPDIFTDINQSVETVADCVSGSLVQSTTSVLHPFQSISEKSSLVSNICTDQSDPHASCQASKIQHLPVISTSVATNRETFVYTNNSSQPVKLTLPDIQNQDWWTRLERLKNNTKVEVPSCKCFGTEEAVHEKAPFYTHLGAGPSLTSIRDLLENRLGQNGKAVRIEKVIYTGKEGKTPQGCPMTKWIIRRSSPEEKLLALVRHREGHKCSTSFIIILIVAWEGVPSKTADELYDTVVHKTVNFGLPTQRRCGMNEVRNCVCQGLDPDTCGSSFSFGCSWSMYYNGCKFARSKVARKFKLSEQKEEEELENKLQDLATKVAPLYKKLAPESYNNQVEFETEAVACRLGYKTGRPFSGVTACVDFCAHAHKDLHNMNNGCTVVVTLTKHRDWEKPSDEQLHVLPLYVLDKTDEFGNKEGQVAKINSGAIEVLERYPVQLKIRSNPLGPCKIRGRKNKKASSPCKTEHSSILKRGRGRTPRKSGRYVFNSLPFSDSYVCNTKDKILFETIHDHQNMSFKNSSADTATLTQLQTTPGNKCVSVKRECDENSSYMLNVAKNGHSSLQVPLEVKDVQELPNNSHVFPNHKSIFSLIGPQTERLNEYSDQKKVKSKLKFGLVKDIPSSDIGNIVLSSTASHANNHSVTEFVKSSPNELTFQFPKSQKLVSSSSSLHSSDIQVHTSQHDYDSREGMNQQTLKLYTDSQTKPPRELTIPQDIRCFVSLPQDEPQYSVYQSQRTLPTNCSQKRGMSAVGNAHQLKKVQERYPSREPPSKQFVFSATAHSSIIKPSPLKTYQASRATAMPEFLSQSTSKDFLQVAQQPLLIQERKTSDNASSILSSEVTHLKGRSEMKKAENKYSSVKFNTDHHSPEPTCQTCIQSLVSQNKNLQIFSGQNQLSTIKKSQFINSCQSVSVSHQHGVLTPHPKSLCMNKHTQSIQNSYSPVNMISTKFYSNMKSMSFPSVNSSLQTEKDLHYAYNRENKCLNLQNKEMLPQTLPASSTELSVLSTSGPLQYNISTKFQELPVEIPLRDQISQQNMSLKDDYSVEEKSSAENSNKFLHSAHVLKLVPKIKQHKVYHTEKVPDSNVLYTDSLFSMQENSSLPKQLLQSDLKQVWDEFSEDCTEQRLISVTLGQKNLSTNSEHVLDHPISSCAQQRTASVIKKPCFSTNYKQVPDTTLLPCIQQMESLLSRREMNHTCKKNNFQPYKLHPTMTHLSTFPNIQTSEFSVSAEHKEEKQLSSPRNTGCPSSESPAVSPYTQKPKMCPSPKHINLLPHTDYHQISNPPTSINIDQEKTTPLLRQAGFISNPQTLCPTSTLHINPKETSPEQKRAFVEDHNLPMSALLQEKELIPFPTLANFSVEKLHQNLSMTSSIGQGKMHLFPKHVNVLNLQNHNTPISPSIEQRQKLSSPTEVSLFNLQSQNPPIVPNTSKIVTLSSHKHENLLNLQSHKPPKDLSMQQQKMFVSSTQVERVNVQSPNQPGLTFSQESIISQSPTHSNQSYNFEKQDRFMFPCGVRTESHTYTDNDSFLCNPYDYSTPLSTHMKTNKLSTVKKGCSLNFNKGKHQVVSVCSQQTVMYSCQTQSICTPNHCQTKATNSLTVQKQTPQPSDSPNSVSPLDLNLSNTRSPAFQINYSSSSARQVSPNCNQRLVSPYTQKIINMPLRQTTQVIQSQDQPPSVGQTHLNTNEKLCPLVVTCNEGCDLSFNQSNTLSFCNPEPAISSSVAVILSNGFPCRPQITKPSYPRQTFGCSIIPSSSSVNSLYETRPQLSSNKIQFVSPTRPMFSQHIEKQVGISMANSRNFTVDFKCKALNKLPFQKEQLFVLDNNSSISKSLTWSKSRADIPEYISENTCFDVVQNLNQDLNVDSKHVYCDNLDYPLAVSQHTYFSQDKLTEQTVPTTIKKVSSFIEIEEAQSKAQNSGSNNSYEVPSKNFYSVQGKPENFIPPKIVMPPPASPHSRNHPFVLQSSKKNPSMSSSESDHSVCDRNVSKIFPILISENNCQNVQSTCPTPSYSLSLKKDKSRSVCSQSSNMFPVLEHPKHSFTDSISSLLYDNIFYEKGQETCVSQDGDFSEEENLVTSISSSFKQEKKNDSFKTEFVVPRQQIPHCTKLSCEGYDNKKLEKQSNVNCNEIDHSNLEGHKPVWKTNKIKDSKLLSKSCCSAEKDLILSKAVVYVQNESSNIKNEKDLLHNHPKGPIIGCFNHSEETDSEKTYKNLTSKGSPDFLPHKHESIIKNELLHASVNHRSLTNTQTFCSFPKLQQEDQIYTSDKSFIISEQKNSNSSGANFKNCSDLEQVDKMDSNNSFILNNAEFVTTQTHFSDYQPSSMLGKFPSFVQSNPSADISCTKLSSEIKMQVSSKCSDDVLFNTVSNVHNPACNAANQRLFSVPDDFNDLSDDPFDPSSFLPSFRSVFLSSDESQDEEEKSNMLLAQDNKTQTSKKSLNSFSVTNKAEQQNSGNPMQDSQRLLDTQNKHKSTFGYNPNIKTEVSSDTDSCPQTSETVFKYNFSDSNSSMPQNSIQSFKPFADFYTKKFFSSSNLKVHDIVSNKTNNLLSVPNKEEEGEPLKNIFLVQSDCESTFQDEEIGGVAIALTHGSVLFECAKHELHATTALKNPNRKDPTRISMVFYQHKNLNYPNHGEAEWEKKMEAKRLEDFSNENCLSSQKKRKLNAHFKTTTHDDVNAQKSLMSVATRSSDVLTTNAWTTVCCKPHMVISGPYGNWI</sequence>
<evidence type="ECO:0000256" key="11">
    <source>
        <dbReference type="ARBA" id="ARBA00035030"/>
    </source>
</evidence>
<evidence type="ECO:0000256" key="6">
    <source>
        <dbReference type="ARBA" id="ARBA00022723"/>
    </source>
</evidence>
<comment type="catalytic activity">
    <reaction evidence="13">
        <text>a 5-hydroxymethyl-2'-deoxycytidine in DNA + 2-oxoglutarate + O2 = a 5-formyl-2'-deoxycytidine in DNA + succinate + CO2 + H2O</text>
        <dbReference type="Rhea" id="RHEA:53828"/>
        <dbReference type="Rhea" id="RHEA-COMP:13315"/>
        <dbReference type="Rhea" id="RHEA-COMP:13656"/>
        <dbReference type="ChEBI" id="CHEBI:15377"/>
        <dbReference type="ChEBI" id="CHEBI:15379"/>
        <dbReference type="ChEBI" id="CHEBI:16526"/>
        <dbReference type="ChEBI" id="CHEBI:16810"/>
        <dbReference type="ChEBI" id="CHEBI:30031"/>
        <dbReference type="ChEBI" id="CHEBI:136731"/>
        <dbReference type="ChEBI" id="CHEBI:137731"/>
        <dbReference type="EC" id="1.14.11.80"/>
    </reaction>
</comment>
<evidence type="ECO:0000256" key="2">
    <source>
        <dbReference type="ARBA" id="ARBA00001954"/>
    </source>
</evidence>
<dbReference type="Proteomes" id="UP000694941">
    <property type="component" value="Unplaced"/>
</dbReference>